<evidence type="ECO:0000256" key="3">
    <source>
        <dbReference type="ARBA" id="ARBA00022833"/>
    </source>
</evidence>
<sequence>MVGPSEEPVVAGRSGGERQQHGAPQATYPLQHDISSLRDPHAQVLGSPRGRRVSNGRRGGGIPRAPVSSAAVGGASGLAPAAEEADDNNLATLACEGGGGRPGVGLCSYPRRPAALSRIRGRGLGEARPLAASGPALPSRWPMAETGADCPALSAQPNDDLLSDLFHFPDATPPSKRRRVTDQDVVDLTDDSPVLVNTPERPSTGGSEVEVVGFRPPPTDEVQVVDSREPIDSLWHSLTTTAVRADHSSRAYRRRPIRLGSRRSGPSDYGPAGSGVAPPDSALRCGAPSCPPSRWDSNDARRKHGGAGLGTATEDGADRESRELAELLVQEEERFAALSALRHDGDLDARLEELHAQEAQAQQGRWTQNMQNYARSRIAQTLYRHASNPSREQLRDQLRESMMGHSAARHAHLAGSGYAWNRGHQSSAALASPGFGDLLFGGAFPPMQQLQYLSHQVQAIRQVREGRLPTHMLLSDRDFDENDYEALLALDEGVENRKGAAEGVINQLPTETVVPSPSKAAACTPQRCMVCLEEPQAGEVLRSLPCHHKYHKHCIDKWLVIKATCPICQRDVK</sequence>
<feature type="region of interest" description="Disordered" evidence="5">
    <location>
        <begin position="1"/>
        <end position="86"/>
    </location>
</feature>
<dbReference type="GO" id="GO:0008270">
    <property type="term" value="F:zinc ion binding"/>
    <property type="evidence" value="ECO:0007669"/>
    <property type="project" value="UniProtKB-KW"/>
</dbReference>
<dbReference type="PROSITE" id="PS50089">
    <property type="entry name" value="ZF_RING_2"/>
    <property type="match status" value="1"/>
</dbReference>
<dbReference type="GO" id="GO:0006511">
    <property type="term" value="P:ubiquitin-dependent protein catabolic process"/>
    <property type="evidence" value="ECO:0007669"/>
    <property type="project" value="TreeGrafter"/>
</dbReference>
<evidence type="ECO:0000313" key="7">
    <source>
        <dbReference type="EMBL" id="CAD9214623.1"/>
    </source>
</evidence>
<evidence type="ECO:0000256" key="1">
    <source>
        <dbReference type="ARBA" id="ARBA00022723"/>
    </source>
</evidence>
<accession>A0A7S1T0F9</accession>
<dbReference type="SMART" id="SM00184">
    <property type="entry name" value="RING"/>
    <property type="match status" value="1"/>
</dbReference>
<organism evidence="7">
    <name type="scientific">Tetraselmis chuii</name>
    <dbReference type="NCBI Taxonomy" id="63592"/>
    <lineage>
        <taxon>Eukaryota</taxon>
        <taxon>Viridiplantae</taxon>
        <taxon>Chlorophyta</taxon>
        <taxon>core chlorophytes</taxon>
        <taxon>Chlorodendrophyceae</taxon>
        <taxon>Chlorodendrales</taxon>
        <taxon>Chlorodendraceae</taxon>
        <taxon>Tetraselmis</taxon>
    </lineage>
</organism>
<dbReference type="GO" id="GO:0005634">
    <property type="term" value="C:nucleus"/>
    <property type="evidence" value="ECO:0007669"/>
    <property type="project" value="TreeGrafter"/>
</dbReference>
<protein>
    <recommendedName>
        <fullName evidence="6">RING-type domain-containing protein</fullName>
    </recommendedName>
</protein>
<gene>
    <name evidence="7" type="ORF">TCHU04912_LOCUS16863</name>
</gene>
<dbReference type="InterPro" id="IPR013083">
    <property type="entry name" value="Znf_RING/FYVE/PHD"/>
</dbReference>
<dbReference type="AlphaFoldDB" id="A0A7S1T0F9"/>
<evidence type="ECO:0000256" key="2">
    <source>
        <dbReference type="ARBA" id="ARBA00022771"/>
    </source>
</evidence>
<proteinExistence type="predicted"/>
<feature type="compositionally biased region" description="Basic residues" evidence="5">
    <location>
        <begin position="250"/>
        <end position="261"/>
    </location>
</feature>
<dbReference type="InterPro" id="IPR051834">
    <property type="entry name" value="RING_finger_E3_ligase"/>
</dbReference>
<keyword evidence="1" id="KW-0479">Metal-binding</keyword>
<dbReference type="Pfam" id="PF13639">
    <property type="entry name" value="zf-RING_2"/>
    <property type="match status" value="1"/>
</dbReference>
<dbReference type="GO" id="GO:0061630">
    <property type="term" value="F:ubiquitin protein ligase activity"/>
    <property type="evidence" value="ECO:0007669"/>
    <property type="project" value="TreeGrafter"/>
</dbReference>
<dbReference type="Gene3D" id="3.30.40.10">
    <property type="entry name" value="Zinc/RING finger domain, C3HC4 (zinc finger)"/>
    <property type="match status" value="1"/>
</dbReference>
<keyword evidence="3" id="KW-0862">Zinc</keyword>
<dbReference type="EMBL" id="HBGG01032295">
    <property type="protein sequence ID" value="CAD9214623.1"/>
    <property type="molecule type" value="Transcribed_RNA"/>
</dbReference>
<dbReference type="InterPro" id="IPR001841">
    <property type="entry name" value="Znf_RING"/>
</dbReference>
<feature type="domain" description="RING-type" evidence="6">
    <location>
        <begin position="528"/>
        <end position="569"/>
    </location>
</feature>
<feature type="compositionally biased region" description="Low complexity" evidence="5">
    <location>
        <begin position="65"/>
        <end position="82"/>
    </location>
</feature>
<name>A0A7S1T0F9_9CHLO</name>
<evidence type="ECO:0000256" key="5">
    <source>
        <dbReference type="SAM" id="MobiDB-lite"/>
    </source>
</evidence>
<dbReference type="SUPFAM" id="SSF57850">
    <property type="entry name" value="RING/U-box"/>
    <property type="match status" value="1"/>
</dbReference>
<keyword evidence="2 4" id="KW-0863">Zinc-finger</keyword>
<evidence type="ECO:0000256" key="4">
    <source>
        <dbReference type="PROSITE-ProRule" id="PRU00175"/>
    </source>
</evidence>
<feature type="region of interest" description="Disordered" evidence="5">
    <location>
        <begin position="192"/>
        <end position="221"/>
    </location>
</feature>
<dbReference type="PANTHER" id="PTHR45931:SF3">
    <property type="entry name" value="RING ZINC FINGER-CONTAINING PROTEIN"/>
    <property type="match status" value="1"/>
</dbReference>
<evidence type="ECO:0000259" key="6">
    <source>
        <dbReference type="PROSITE" id="PS50089"/>
    </source>
</evidence>
<reference evidence="7" key="1">
    <citation type="submission" date="2021-01" db="EMBL/GenBank/DDBJ databases">
        <authorList>
            <person name="Corre E."/>
            <person name="Pelletier E."/>
            <person name="Niang G."/>
            <person name="Scheremetjew M."/>
            <person name="Finn R."/>
            <person name="Kale V."/>
            <person name="Holt S."/>
            <person name="Cochrane G."/>
            <person name="Meng A."/>
            <person name="Brown T."/>
            <person name="Cohen L."/>
        </authorList>
    </citation>
    <scope>NUCLEOTIDE SEQUENCE</scope>
    <source>
        <strain evidence="7">PLY429</strain>
    </source>
</reference>
<dbReference type="PANTHER" id="PTHR45931">
    <property type="entry name" value="SI:CH211-59O9.10"/>
    <property type="match status" value="1"/>
</dbReference>
<feature type="region of interest" description="Disordered" evidence="5">
    <location>
        <begin position="246"/>
        <end position="318"/>
    </location>
</feature>